<keyword evidence="5 15" id="KW-0378">Hydrolase</keyword>
<evidence type="ECO:0000256" key="8">
    <source>
        <dbReference type="ARBA" id="ARBA00023125"/>
    </source>
</evidence>
<dbReference type="PANTHER" id="PTHR47964:SF1">
    <property type="entry name" value="ATP-DEPENDENT DNA HELICASE HOMOLOG RECG, CHLOROPLASTIC"/>
    <property type="match status" value="1"/>
</dbReference>
<dbReference type="SMART" id="SM00490">
    <property type="entry name" value="HELICc"/>
    <property type="match status" value="1"/>
</dbReference>
<dbReference type="Pfam" id="PF00271">
    <property type="entry name" value="Helicase_C"/>
    <property type="match status" value="1"/>
</dbReference>
<evidence type="ECO:0000256" key="14">
    <source>
        <dbReference type="ARBA" id="ARBA00048988"/>
    </source>
</evidence>
<comment type="catalytic activity">
    <reaction evidence="12 15">
        <text>Couples ATP hydrolysis with the unwinding of duplex DNA by translocating in the 3'-5' direction.</text>
        <dbReference type="EC" id="5.6.2.4"/>
    </reaction>
</comment>
<dbReference type="NCBIfam" id="NF008166">
    <property type="entry name" value="PRK10917.1-4"/>
    <property type="match status" value="1"/>
</dbReference>
<keyword evidence="9 15" id="KW-0233">DNA recombination</keyword>
<dbReference type="GO" id="GO:0006310">
    <property type="term" value="P:DNA recombination"/>
    <property type="evidence" value="ECO:0007669"/>
    <property type="project" value="UniProtKB-UniRule"/>
</dbReference>
<dbReference type="InterPro" id="IPR033454">
    <property type="entry name" value="RecG_wedge"/>
</dbReference>
<comment type="catalytic activity">
    <reaction evidence="14 15">
        <text>ATP + H2O = ADP + phosphate + H(+)</text>
        <dbReference type="Rhea" id="RHEA:13065"/>
        <dbReference type="ChEBI" id="CHEBI:15377"/>
        <dbReference type="ChEBI" id="CHEBI:15378"/>
        <dbReference type="ChEBI" id="CHEBI:30616"/>
        <dbReference type="ChEBI" id="CHEBI:43474"/>
        <dbReference type="ChEBI" id="CHEBI:456216"/>
        <dbReference type="EC" id="5.6.2.4"/>
    </reaction>
</comment>
<evidence type="ECO:0000256" key="10">
    <source>
        <dbReference type="ARBA" id="ARBA00023204"/>
    </source>
</evidence>
<keyword evidence="8" id="KW-0238">DNA-binding</keyword>
<dbReference type="Gene3D" id="3.40.50.300">
    <property type="entry name" value="P-loop containing nucleotide triphosphate hydrolases"/>
    <property type="match status" value="2"/>
</dbReference>
<dbReference type="GO" id="GO:0016887">
    <property type="term" value="F:ATP hydrolysis activity"/>
    <property type="evidence" value="ECO:0007669"/>
    <property type="project" value="RHEA"/>
</dbReference>
<dbReference type="FunFam" id="3.40.50.300:FF:000715">
    <property type="entry name" value="ATP-dependent DNA helicase RecG"/>
    <property type="match status" value="1"/>
</dbReference>
<dbReference type="SUPFAM" id="SSF52540">
    <property type="entry name" value="P-loop containing nucleoside triphosphate hydrolases"/>
    <property type="match status" value="2"/>
</dbReference>
<comment type="function">
    <text evidence="15">Plays a critical role in recombination and DNA repair. Helps process Holliday junction intermediates to mature products by catalyzing branch migration. Has replication fork regression activity, unwinds stalled or blocked replication forks to make a HJ that can be resolved. Has a DNA unwinding activity characteristic of a DNA helicase with 3'-5' polarity.</text>
</comment>
<dbReference type="PANTHER" id="PTHR47964">
    <property type="entry name" value="ATP-DEPENDENT DNA HELICASE HOMOLOG RECG, CHLOROPLASTIC"/>
    <property type="match status" value="1"/>
</dbReference>
<keyword evidence="4 15" id="KW-0227">DNA damage</keyword>
<reference evidence="18 19" key="1">
    <citation type="submission" date="2017-02" db="EMBL/GenBank/DDBJ databases">
        <authorList>
            <person name="Peterson S.W."/>
        </authorList>
    </citation>
    <scope>NUCLEOTIDE SEQUENCE [LARGE SCALE GENOMIC DNA]</scope>
    <source>
        <strain evidence="18 19">CECT 9189</strain>
    </source>
</reference>
<dbReference type="InterPro" id="IPR011545">
    <property type="entry name" value="DEAD/DEAH_box_helicase_dom"/>
</dbReference>
<evidence type="ECO:0000256" key="1">
    <source>
        <dbReference type="ARBA" id="ARBA00007504"/>
    </source>
</evidence>
<dbReference type="InterPro" id="IPR004609">
    <property type="entry name" value="ATP-dep_DNA_helicase_RecG"/>
</dbReference>
<gene>
    <name evidence="18" type="primary">recG</name>
    <name evidence="18" type="ORF">CZ814_01439</name>
</gene>
<dbReference type="CDD" id="cd04488">
    <property type="entry name" value="RecG_wedge_OBF"/>
    <property type="match status" value="1"/>
</dbReference>
<evidence type="ECO:0000256" key="2">
    <source>
        <dbReference type="ARBA" id="ARBA00017846"/>
    </source>
</evidence>
<dbReference type="PROSITE" id="PS51194">
    <property type="entry name" value="HELICASE_CTER"/>
    <property type="match status" value="1"/>
</dbReference>
<evidence type="ECO:0000259" key="17">
    <source>
        <dbReference type="PROSITE" id="PS51194"/>
    </source>
</evidence>
<dbReference type="GO" id="GO:0043138">
    <property type="term" value="F:3'-5' DNA helicase activity"/>
    <property type="evidence" value="ECO:0007669"/>
    <property type="project" value="UniProtKB-EC"/>
</dbReference>
<dbReference type="NCBIfam" id="TIGR00643">
    <property type="entry name" value="recG"/>
    <property type="match status" value="1"/>
</dbReference>
<dbReference type="Pfam" id="PF19833">
    <property type="entry name" value="RecG_dom3_C"/>
    <property type="match status" value="1"/>
</dbReference>
<accession>A0A1T4S1W4</accession>
<dbReference type="OrthoDB" id="9804325at2"/>
<evidence type="ECO:0000256" key="15">
    <source>
        <dbReference type="RuleBase" id="RU363016"/>
    </source>
</evidence>
<dbReference type="PROSITE" id="PS51192">
    <property type="entry name" value="HELICASE_ATP_BIND_1"/>
    <property type="match status" value="1"/>
</dbReference>
<feature type="domain" description="Helicase ATP-binding" evidence="16">
    <location>
        <begin position="283"/>
        <end position="448"/>
    </location>
</feature>
<evidence type="ECO:0000256" key="12">
    <source>
        <dbReference type="ARBA" id="ARBA00034617"/>
    </source>
</evidence>
<dbReference type="FunFam" id="3.40.50.300:FF:000391">
    <property type="entry name" value="ATP-dependent DNA helicase RecG"/>
    <property type="match status" value="1"/>
</dbReference>
<evidence type="ECO:0000313" key="19">
    <source>
        <dbReference type="Proteomes" id="UP000191116"/>
    </source>
</evidence>
<dbReference type="Pfam" id="PF00270">
    <property type="entry name" value="DEAD"/>
    <property type="match status" value="1"/>
</dbReference>
<organism evidence="18 19">
    <name type="scientific">Photobacterium toruni</name>
    <dbReference type="NCBI Taxonomy" id="1935446"/>
    <lineage>
        <taxon>Bacteria</taxon>
        <taxon>Pseudomonadati</taxon>
        <taxon>Pseudomonadota</taxon>
        <taxon>Gammaproteobacteria</taxon>
        <taxon>Vibrionales</taxon>
        <taxon>Vibrionaceae</taxon>
        <taxon>Photobacterium</taxon>
    </lineage>
</organism>
<dbReference type="NCBIfam" id="NF008163">
    <property type="entry name" value="PRK10917.1-1"/>
    <property type="match status" value="1"/>
</dbReference>
<sequence length="693" mass="76597">MSGQLLNTIALTELAGVGAKMAEKLHKIGLYNVQDVLFHLPLRYEDRTRIWPINRVSPGQYLAVQGEVSHCSIQFGKRKILTVKIGDGTGSVTLKFFNFNAAMKNSFSDGKQVKAYGEIKGSQFGLEIIHPDYHLFSEPTALSVEETLTPVYSTTDGLRQATLRNLTDQALALLAKSAVTELLPAGLYDQQMTLAQALQIMHRPTADIALEQFDAGKHPAQKRLILEELLAQNLSMLALRSKGQQHHSWSFAPQDTLKQQLLASLPFTPTGAQQRVVADIEADLSKSQPMMRLVQGDVGSGKTLVAALAALRAIEHGYQVALMAPTELLAEQHTLNFSQWLNPMGIEVGWMAGKLKGKAREKELVRIANGDAKMVVGTHALFQDQVVFQNLALIIIDEQHRFGVHQRLDLREKGSANGYYPHQLVMTATPIPRTLAMTAYADMDTSVIDELPPGRTPIQTVALPDSRRPQIIERIRAACQQEGRQTYWVCTLIDESEVLEAQAASDTADELTRLLPDLTVGLVHGRMKPKEKQAIMASFKAGEIDLLVATTVIEVGVDVPNASLMVIENPERLGLAQLHQLRGRVGRGKIASHCVLLYHAPLTKTAQKRLAVLRESSDGFVIAQRDLEIRGPGELLGTKQTGIADFKVADLVRDQYLIPQVQKLARYIHEQYPDNASAIIDRWIGQRENYSNA</sequence>
<dbReference type="CDD" id="cd17992">
    <property type="entry name" value="DEXHc_RecG"/>
    <property type="match status" value="1"/>
</dbReference>
<keyword evidence="10 15" id="KW-0234">DNA repair</keyword>
<dbReference type="NCBIfam" id="NF008168">
    <property type="entry name" value="PRK10917.2-2"/>
    <property type="match status" value="1"/>
</dbReference>
<dbReference type="GO" id="GO:0006281">
    <property type="term" value="P:DNA repair"/>
    <property type="evidence" value="ECO:0007669"/>
    <property type="project" value="UniProtKB-UniRule"/>
</dbReference>
<dbReference type="GO" id="GO:0003677">
    <property type="term" value="F:DNA binding"/>
    <property type="evidence" value="ECO:0007669"/>
    <property type="project" value="UniProtKB-KW"/>
</dbReference>
<dbReference type="InterPro" id="IPR001650">
    <property type="entry name" value="Helicase_C-like"/>
</dbReference>
<keyword evidence="11" id="KW-0413">Isomerase</keyword>
<protein>
    <recommendedName>
        <fullName evidence="2 15">ATP-dependent DNA helicase RecG</fullName>
        <ecNumber evidence="13 15">5.6.2.4</ecNumber>
    </recommendedName>
</protein>
<evidence type="ECO:0000256" key="11">
    <source>
        <dbReference type="ARBA" id="ARBA00023235"/>
    </source>
</evidence>
<dbReference type="RefSeq" id="WP_080174302.1">
    <property type="nucleotide sequence ID" value="NZ_AP024854.1"/>
</dbReference>
<dbReference type="Pfam" id="PF17191">
    <property type="entry name" value="RecG_wedge"/>
    <property type="match status" value="1"/>
</dbReference>
<feature type="domain" description="Helicase C-terminal" evidence="17">
    <location>
        <begin position="471"/>
        <end position="628"/>
    </location>
</feature>
<evidence type="ECO:0000256" key="7">
    <source>
        <dbReference type="ARBA" id="ARBA00022840"/>
    </source>
</evidence>
<dbReference type="Gene3D" id="2.40.50.140">
    <property type="entry name" value="Nucleic acid-binding proteins"/>
    <property type="match status" value="1"/>
</dbReference>
<name>A0A1T4S1W4_9GAMM</name>
<proteinExistence type="inferred from homology"/>
<dbReference type="InterPro" id="IPR027417">
    <property type="entry name" value="P-loop_NTPase"/>
</dbReference>
<dbReference type="InterPro" id="IPR047112">
    <property type="entry name" value="RecG/Mfd"/>
</dbReference>
<evidence type="ECO:0000256" key="5">
    <source>
        <dbReference type="ARBA" id="ARBA00022801"/>
    </source>
</evidence>
<dbReference type="InterPro" id="IPR014001">
    <property type="entry name" value="Helicase_ATP-bd"/>
</dbReference>
<evidence type="ECO:0000259" key="16">
    <source>
        <dbReference type="PROSITE" id="PS51192"/>
    </source>
</evidence>
<evidence type="ECO:0000313" key="18">
    <source>
        <dbReference type="EMBL" id="SKA22300.1"/>
    </source>
</evidence>
<keyword evidence="6 15" id="KW-0347">Helicase</keyword>
<evidence type="ECO:0000256" key="13">
    <source>
        <dbReference type="ARBA" id="ARBA00034808"/>
    </source>
</evidence>
<comment type="similarity">
    <text evidence="1 15">Belongs to the helicase family. RecG subfamily.</text>
</comment>
<dbReference type="SMART" id="SM00487">
    <property type="entry name" value="DEXDc"/>
    <property type="match status" value="1"/>
</dbReference>
<dbReference type="InterPro" id="IPR012340">
    <property type="entry name" value="NA-bd_OB-fold"/>
</dbReference>
<keyword evidence="3 15" id="KW-0547">Nucleotide-binding</keyword>
<dbReference type="SUPFAM" id="SSF50249">
    <property type="entry name" value="Nucleic acid-binding proteins"/>
    <property type="match status" value="1"/>
</dbReference>
<dbReference type="NCBIfam" id="NF008165">
    <property type="entry name" value="PRK10917.1-3"/>
    <property type="match status" value="1"/>
</dbReference>
<evidence type="ECO:0000256" key="9">
    <source>
        <dbReference type="ARBA" id="ARBA00023172"/>
    </source>
</evidence>
<dbReference type="AlphaFoldDB" id="A0A1T4S1W4"/>
<dbReference type="InterPro" id="IPR045562">
    <property type="entry name" value="RecG_dom3_C"/>
</dbReference>
<dbReference type="CDD" id="cd18811">
    <property type="entry name" value="SF2_C_RecG"/>
    <property type="match status" value="1"/>
</dbReference>
<evidence type="ECO:0000256" key="4">
    <source>
        <dbReference type="ARBA" id="ARBA00022763"/>
    </source>
</evidence>
<dbReference type="Proteomes" id="UP000191116">
    <property type="component" value="Unassembled WGS sequence"/>
</dbReference>
<dbReference type="GO" id="GO:0005524">
    <property type="term" value="F:ATP binding"/>
    <property type="evidence" value="ECO:0007669"/>
    <property type="project" value="UniProtKB-KW"/>
</dbReference>
<keyword evidence="7 15" id="KW-0067">ATP-binding</keyword>
<evidence type="ECO:0000256" key="6">
    <source>
        <dbReference type="ARBA" id="ARBA00022806"/>
    </source>
</evidence>
<evidence type="ECO:0000256" key="3">
    <source>
        <dbReference type="ARBA" id="ARBA00022741"/>
    </source>
</evidence>
<dbReference type="EMBL" id="FUWP01000005">
    <property type="protein sequence ID" value="SKA22300.1"/>
    <property type="molecule type" value="Genomic_DNA"/>
</dbReference>
<dbReference type="EC" id="5.6.2.4" evidence="13 15"/>